<sequence>MRPSSNAQTDKVLTQINEKTRQLKEGIAHDDQKLLKTRLQITWKEAEEVQFTGATAWRKSRARETYTRIQDVSEHFFLAAILVITPTHCTKKSFNNIVDGLLRIENYDPFYLNLSPTDKKFFETTAIEQGFSGNSGYLRFMRALFPQS</sequence>
<dbReference type="OrthoDB" id="3705674at2759"/>
<evidence type="ECO:0000313" key="1">
    <source>
        <dbReference type="EMBL" id="KAF2818253.1"/>
    </source>
</evidence>
<accession>A0A6A6ZC18</accession>
<dbReference type="EMBL" id="MU006255">
    <property type="protein sequence ID" value="KAF2818253.1"/>
    <property type="molecule type" value="Genomic_DNA"/>
</dbReference>
<protein>
    <submittedName>
        <fullName evidence="1">Uncharacterized protein</fullName>
    </submittedName>
</protein>
<evidence type="ECO:0000313" key="2">
    <source>
        <dbReference type="Proteomes" id="UP000799424"/>
    </source>
</evidence>
<name>A0A6A6ZC18_9PLEO</name>
<reference evidence="1" key="1">
    <citation type="journal article" date="2020" name="Stud. Mycol.">
        <title>101 Dothideomycetes genomes: a test case for predicting lifestyles and emergence of pathogens.</title>
        <authorList>
            <person name="Haridas S."/>
            <person name="Albert R."/>
            <person name="Binder M."/>
            <person name="Bloem J."/>
            <person name="Labutti K."/>
            <person name="Salamov A."/>
            <person name="Andreopoulos B."/>
            <person name="Baker S."/>
            <person name="Barry K."/>
            <person name="Bills G."/>
            <person name="Bluhm B."/>
            <person name="Cannon C."/>
            <person name="Castanera R."/>
            <person name="Culley D."/>
            <person name="Daum C."/>
            <person name="Ezra D."/>
            <person name="Gonzalez J."/>
            <person name="Henrissat B."/>
            <person name="Kuo A."/>
            <person name="Liang C."/>
            <person name="Lipzen A."/>
            <person name="Lutzoni F."/>
            <person name="Magnuson J."/>
            <person name="Mondo S."/>
            <person name="Nolan M."/>
            <person name="Ohm R."/>
            <person name="Pangilinan J."/>
            <person name="Park H.-J."/>
            <person name="Ramirez L."/>
            <person name="Alfaro M."/>
            <person name="Sun H."/>
            <person name="Tritt A."/>
            <person name="Yoshinaga Y."/>
            <person name="Zwiers L.-H."/>
            <person name="Turgeon B."/>
            <person name="Goodwin S."/>
            <person name="Spatafora J."/>
            <person name="Crous P."/>
            <person name="Grigoriev I."/>
        </authorList>
    </citation>
    <scope>NUCLEOTIDE SEQUENCE</scope>
    <source>
        <strain evidence="1">CBS 113818</strain>
    </source>
</reference>
<gene>
    <name evidence="1" type="ORF">CC86DRAFT_169389</name>
</gene>
<dbReference type="AlphaFoldDB" id="A0A6A6ZC18"/>
<keyword evidence="2" id="KW-1185">Reference proteome</keyword>
<proteinExistence type="predicted"/>
<organism evidence="1 2">
    <name type="scientific">Ophiobolus disseminans</name>
    <dbReference type="NCBI Taxonomy" id="1469910"/>
    <lineage>
        <taxon>Eukaryota</taxon>
        <taxon>Fungi</taxon>
        <taxon>Dikarya</taxon>
        <taxon>Ascomycota</taxon>
        <taxon>Pezizomycotina</taxon>
        <taxon>Dothideomycetes</taxon>
        <taxon>Pleosporomycetidae</taxon>
        <taxon>Pleosporales</taxon>
        <taxon>Pleosporineae</taxon>
        <taxon>Phaeosphaeriaceae</taxon>
        <taxon>Ophiobolus</taxon>
    </lineage>
</organism>
<dbReference type="Proteomes" id="UP000799424">
    <property type="component" value="Unassembled WGS sequence"/>
</dbReference>